<keyword evidence="6" id="KW-1185">Reference proteome</keyword>
<dbReference type="InterPro" id="IPR045939">
    <property type="entry name" value="YhcR_N"/>
</dbReference>
<organism evidence="5 6">
    <name type="scientific">Actinoplanes ianthinogenes</name>
    <dbReference type="NCBI Taxonomy" id="122358"/>
    <lineage>
        <taxon>Bacteria</taxon>
        <taxon>Bacillati</taxon>
        <taxon>Actinomycetota</taxon>
        <taxon>Actinomycetes</taxon>
        <taxon>Micromonosporales</taxon>
        <taxon>Micromonosporaceae</taxon>
        <taxon>Actinoplanes</taxon>
    </lineage>
</organism>
<dbReference type="EMBL" id="AP023356">
    <property type="protein sequence ID" value="BCJ39596.1"/>
    <property type="molecule type" value="Genomic_DNA"/>
</dbReference>
<dbReference type="SUPFAM" id="SSF54060">
    <property type="entry name" value="His-Me finger endonucleases"/>
    <property type="match status" value="1"/>
</dbReference>
<keyword evidence="3" id="KW-0732">Signal</keyword>
<feature type="chain" id="PRO_5046529726" description="Endonuclease YhcR N-terminal domain-containing protein" evidence="3">
    <location>
        <begin position="28"/>
        <end position="379"/>
    </location>
</feature>
<feature type="domain" description="Endonuclease YhcR N-terminal" evidence="4">
    <location>
        <begin position="31"/>
        <end position="133"/>
    </location>
</feature>
<accession>A0ABM7LK11</accession>
<keyword evidence="2" id="KW-0378">Hydrolase</keyword>
<dbReference type="PANTHER" id="PTHR33607">
    <property type="entry name" value="ENDONUCLEASE-1"/>
    <property type="match status" value="1"/>
</dbReference>
<keyword evidence="1" id="KW-0540">Nuclease</keyword>
<evidence type="ECO:0000256" key="3">
    <source>
        <dbReference type="SAM" id="SignalP"/>
    </source>
</evidence>
<feature type="signal peptide" evidence="3">
    <location>
        <begin position="1"/>
        <end position="27"/>
    </location>
</feature>
<evidence type="ECO:0000256" key="1">
    <source>
        <dbReference type="ARBA" id="ARBA00022722"/>
    </source>
</evidence>
<evidence type="ECO:0000256" key="2">
    <source>
        <dbReference type="ARBA" id="ARBA00022801"/>
    </source>
</evidence>
<evidence type="ECO:0000259" key="4">
    <source>
        <dbReference type="Pfam" id="PF19886"/>
    </source>
</evidence>
<protein>
    <recommendedName>
        <fullName evidence="4">Endonuclease YhcR N-terminal domain-containing protein</fullName>
    </recommendedName>
</protein>
<proteinExistence type="predicted"/>
<sequence>MPVRRPVPILLAVLTMAFALIAVPASAAGTLTVAQAIASQSGTGTVLGYIVGEPTAASTVRFSNFTGDTALAIADSKTETSTSKMLYVQITSSYRSTFGLLSNPSLIGKQLTVTGTLTAYFSHAGLKSPTAMTLGGTSTPTPTPTPSSSTDAYYAAASGKSGAALKAALHTIISTGVTKLSYDAVWNALKVTDQDPNNSSNVILIYSGISRAKSLNGGDTGDWNREHVWAKSHGDFGTTAGPGTDLHHLRPEDVTVNSLRDNKDFDTGGSAVSGAAGNYTDADSWEPRNAVKGDVARMIFYMAVRYEGDDGWPDLEVNDSVTNGANPYLGRLSKLLTWNAQDPPDATEKNRNQIIYTTYQHNRNPFIDHPEWVTSIFGS</sequence>
<gene>
    <name evidence="5" type="ORF">Aiant_02530</name>
</gene>
<evidence type="ECO:0000313" key="6">
    <source>
        <dbReference type="Proteomes" id="UP000676967"/>
    </source>
</evidence>
<evidence type="ECO:0000313" key="5">
    <source>
        <dbReference type="EMBL" id="BCJ39596.1"/>
    </source>
</evidence>
<dbReference type="Pfam" id="PF19886">
    <property type="entry name" value="DUF6359"/>
    <property type="match status" value="1"/>
</dbReference>
<dbReference type="Pfam" id="PF04231">
    <property type="entry name" value="Endonuclease_1"/>
    <property type="match status" value="1"/>
</dbReference>
<dbReference type="RefSeq" id="WP_189336918.1">
    <property type="nucleotide sequence ID" value="NZ_AP023356.1"/>
</dbReference>
<dbReference type="PANTHER" id="PTHR33607:SF2">
    <property type="entry name" value="ENDONUCLEASE-1"/>
    <property type="match status" value="1"/>
</dbReference>
<name>A0ABM7LK11_9ACTN</name>
<dbReference type="InterPro" id="IPR044925">
    <property type="entry name" value="His-Me_finger_sf"/>
</dbReference>
<reference evidence="5 6" key="1">
    <citation type="submission" date="2020-08" db="EMBL/GenBank/DDBJ databases">
        <title>Whole genome shotgun sequence of Actinoplanes ianthinogenes NBRC 13996.</title>
        <authorList>
            <person name="Komaki H."/>
            <person name="Tamura T."/>
        </authorList>
    </citation>
    <scope>NUCLEOTIDE SEQUENCE [LARGE SCALE GENOMIC DNA]</scope>
    <source>
        <strain evidence="5 6">NBRC 13996</strain>
    </source>
</reference>
<dbReference type="Proteomes" id="UP000676967">
    <property type="component" value="Chromosome"/>
</dbReference>
<dbReference type="InterPro" id="IPR007346">
    <property type="entry name" value="Endonuclease-I"/>
</dbReference>